<evidence type="ECO:0000256" key="2">
    <source>
        <dbReference type="SAM" id="Phobius"/>
    </source>
</evidence>
<keyword evidence="5" id="KW-1185">Reference proteome</keyword>
<sequence>MHKQAAAGDCDKPEPKNESKADKGKWTAWKGKSGLSQHEAMSRYISECDRQIRVYGSLAGPSTTTVENTSSQPTMTPLPTPNPQQAQSSSAGLSGIESVPLLAAAASESQASYMQRLSLSSPSSAGFWSRQIPLFAAGGSKGFAAGAEGLLISAGRLLEAGTRGAGAGPLSPSSFHAMSYPLHVVLLTHWILLIYLLSSFSTLFLTAKTLLLGSAATGFTAASINSSVIAPTAATASSLMTAPSNSLPVRSLGLLLTPLTVASDVSAAAAATAGAVAGAAAHAALLAASWWYFLLVLPWAAAAATWAAAGYGVCLGVI</sequence>
<dbReference type="SUPFAM" id="SSF47027">
    <property type="entry name" value="Acyl-CoA binding protein"/>
    <property type="match status" value="1"/>
</dbReference>
<keyword evidence="2" id="KW-1133">Transmembrane helix</keyword>
<evidence type="ECO:0000256" key="1">
    <source>
        <dbReference type="SAM" id="MobiDB-lite"/>
    </source>
</evidence>
<dbReference type="Proteomes" id="UP001165060">
    <property type="component" value="Unassembled WGS sequence"/>
</dbReference>
<feature type="compositionally biased region" description="Polar residues" evidence="1">
    <location>
        <begin position="60"/>
        <end position="75"/>
    </location>
</feature>
<dbReference type="EMBL" id="BRYB01000444">
    <property type="protein sequence ID" value="GMI30159.1"/>
    <property type="molecule type" value="Genomic_DNA"/>
</dbReference>
<dbReference type="PROSITE" id="PS51228">
    <property type="entry name" value="ACB_2"/>
    <property type="match status" value="1"/>
</dbReference>
<name>A0ABQ6MP68_9STRA</name>
<feature type="transmembrane region" description="Helical" evidence="2">
    <location>
        <begin position="210"/>
        <end position="234"/>
    </location>
</feature>
<dbReference type="InterPro" id="IPR000582">
    <property type="entry name" value="Acyl-CoA-binding_protein"/>
</dbReference>
<feature type="region of interest" description="Disordered" evidence="1">
    <location>
        <begin position="1"/>
        <end position="37"/>
    </location>
</feature>
<proteinExistence type="predicted"/>
<evidence type="ECO:0000313" key="5">
    <source>
        <dbReference type="Proteomes" id="UP001165060"/>
    </source>
</evidence>
<dbReference type="InterPro" id="IPR014352">
    <property type="entry name" value="FERM/acyl-CoA-bd_prot_sf"/>
</dbReference>
<feature type="non-terminal residue" evidence="4">
    <location>
        <position position="318"/>
    </location>
</feature>
<evidence type="ECO:0000259" key="3">
    <source>
        <dbReference type="PROSITE" id="PS51228"/>
    </source>
</evidence>
<dbReference type="Gene3D" id="1.20.80.10">
    <property type="match status" value="1"/>
</dbReference>
<accession>A0ABQ6MP68</accession>
<keyword evidence="2" id="KW-0472">Membrane</keyword>
<keyword evidence="2" id="KW-0812">Transmembrane</keyword>
<evidence type="ECO:0000313" key="4">
    <source>
        <dbReference type="EMBL" id="GMI30159.1"/>
    </source>
</evidence>
<reference evidence="4 5" key="1">
    <citation type="journal article" date="2023" name="Commun. Biol.">
        <title>Genome analysis of Parmales, the sister group of diatoms, reveals the evolutionary specialization of diatoms from phago-mixotrophs to photoautotrophs.</title>
        <authorList>
            <person name="Ban H."/>
            <person name="Sato S."/>
            <person name="Yoshikawa S."/>
            <person name="Yamada K."/>
            <person name="Nakamura Y."/>
            <person name="Ichinomiya M."/>
            <person name="Sato N."/>
            <person name="Blanc-Mathieu R."/>
            <person name="Endo H."/>
            <person name="Kuwata A."/>
            <person name="Ogata H."/>
        </authorList>
    </citation>
    <scope>NUCLEOTIDE SEQUENCE [LARGE SCALE GENOMIC DNA]</scope>
</reference>
<feature type="domain" description="ACB" evidence="3">
    <location>
        <begin position="1"/>
        <end position="57"/>
    </location>
</feature>
<dbReference type="Pfam" id="PF00887">
    <property type="entry name" value="ACBP"/>
    <property type="match status" value="1"/>
</dbReference>
<feature type="region of interest" description="Disordered" evidence="1">
    <location>
        <begin position="59"/>
        <end position="91"/>
    </location>
</feature>
<comment type="caution">
    <text evidence="4">The sequence shown here is derived from an EMBL/GenBank/DDBJ whole genome shotgun (WGS) entry which is preliminary data.</text>
</comment>
<feature type="transmembrane region" description="Helical" evidence="2">
    <location>
        <begin position="180"/>
        <end position="198"/>
    </location>
</feature>
<organism evidence="4 5">
    <name type="scientific">Tetraparma gracilis</name>
    <dbReference type="NCBI Taxonomy" id="2962635"/>
    <lineage>
        <taxon>Eukaryota</taxon>
        <taxon>Sar</taxon>
        <taxon>Stramenopiles</taxon>
        <taxon>Ochrophyta</taxon>
        <taxon>Bolidophyceae</taxon>
        <taxon>Parmales</taxon>
        <taxon>Triparmaceae</taxon>
        <taxon>Tetraparma</taxon>
    </lineage>
</organism>
<dbReference type="InterPro" id="IPR035984">
    <property type="entry name" value="Acyl-CoA-binding_sf"/>
</dbReference>
<feature type="transmembrane region" description="Helical" evidence="2">
    <location>
        <begin position="290"/>
        <end position="313"/>
    </location>
</feature>
<feature type="compositionally biased region" description="Basic and acidic residues" evidence="1">
    <location>
        <begin position="9"/>
        <end position="25"/>
    </location>
</feature>
<protein>
    <recommendedName>
        <fullName evidence="3">ACB domain-containing protein</fullName>
    </recommendedName>
</protein>
<gene>
    <name evidence="4" type="ORF">TeGR_g7681</name>
</gene>
<feature type="transmembrane region" description="Helical" evidence="2">
    <location>
        <begin position="254"/>
        <end position="278"/>
    </location>
</feature>